<dbReference type="InterPro" id="IPR000683">
    <property type="entry name" value="Gfo/Idh/MocA-like_OxRdtase_N"/>
</dbReference>
<organism evidence="3 4">
    <name type="scientific">Leptospira hartskeerlii</name>
    <dbReference type="NCBI Taxonomy" id="2023177"/>
    <lineage>
        <taxon>Bacteria</taxon>
        <taxon>Pseudomonadati</taxon>
        <taxon>Spirochaetota</taxon>
        <taxon>Spirochaetia</taxon>
        <taxon>Leptospirales</taxon>
        <taxon>Leptospiraceae</taxon>
        <taxon>Leptospira</taxon>
    </lineage>
</organism>
<evidence type="ECO:0000259" key="1">
    <source>
        <dbReference type="Pfam" id="PF01408"/>
    </source>
</evidence>
<evidence type="ECO:0000313" key="3">
    <source>
        <dbReference type="EMBL" id="PJZ26970.1"/>
    </source>
</evidence>
<dbReference type="SUPFAM" id="SSF51735">
    <property type="entry name" value="NAD(P)-binding Rossmann-fold domains"/>
    <property type="match status" value="1"/>
</dbReference>
<dbReference type="EMBL" id="NPDN01000002">
    <property type="protein sequence ID" value="PJZ26970.1"/>
    <property type="molecule type" value="Genomic_DNA"/>
</dbReference>
<feature type="domain" description="GFO/IDH/MocA-like oxidoreductase" evidence="2">
    <location>
        <begin position="150"/>
        <end position="262"/>
    </location>
</feature>
<protein>
    <submittedName>
        <fullName evidence="3">Oxidoreductase</fullName>
    </submittedName>
</protein>
<dbReference type="InterPro" id="IPR036291">
    <property type="entry name" value="NAD(P)-bd_dom_sf"/>
</dbReference>
<proteinExistence type="predicted"/>
<comment type="caution">
    <text evidence="3">The sequence shown here is derived from an EMBL/GenBank/DDBJ whole genome shotgun (WGS) entry which is preliminary data.</text>
</comment>
<reference evidence="3 4" key="1">
    <citation type="submission" date="2017-07" db="EMBL/GenBank/DDBJ databases">
        <title>Leptospira spp. isolated from tropical soils.</title>
        <authorList>
            <person name="Thibeaux R."/>
            <person name="Iraola G."/>
            <person name="Ferres I."/>
            <person name="Bierque E."/>
            <person name="Girault D."/>
            <person name="Soupe-Gilbert M.-E."/>
            <person name="Picardeau M."/>
            <person name="Goarant C."/>
        </authorList>
    </citation>
    <scope>NUCLEOTIDE SEQUENCE [LARGE SCALE GENOMIC DNA]</scope>
    <source>
        <strain evidence="3 4">MCA1-C-A1</strain>
    </source>
</reference>
<dbReference type="PANTHER" id="PTHR43377">
    <property type="entry name" value="BILIVERDIN REDUCTASE A"/>
    <property type="match status" value="1"/>
</dbReference>
<name>A0A2M9XH27_9LEPT</name>
<dbReference type="InterPro" id="IPR055170">
    <property type="entry name" value="GFO_IDH_MocA-like_dom"/>
</dbReference>
<evidence type="ECO:0000313" key="4">
    <source>
        <dbReference type="Proteomes" id="UP000232196"/>
    </source>
</evidence>
<dbReference type="InterPro" id="IPR051450">
    <property type="entry name" value="Gfo/Idh/MocA_Oxidoreductases"/>
</dbReference>
<dbReference type="Gene3D" id="3.30.360.10">
    <property type="entry name" value="Dihydrodipicolinate Reductase, domain 2"/>
    <property type="match status" value="1"/>
</dbReference>
<dbReference type="AlphaFoldDB" id="A0A2M9XH27"/>
<keyword evidence="4" id="KW-1185">Reference proteome</keyword>
<dbReference type="Proteomes" id="UP000232196">
    <property type="component" value="Unassembled WGS sequence"/>
</dbReference>
<dbReference type="PANTHER" id="PTHR43377:SF1">
    <property type="entry name" value="BILIVERDIN REDUCTASE A"/>
    <property type="match status" value="1"/>
</dbReference>
<evidence type="ECO:0000259" key="2">
    <source>
        <dbReference type="Pfam" id="PF22725"/>
    </source>
</evidence>
<dbReference type="Pfam" id="PF22725">
    <property type="entry name" value="GFO_IDH_MocA_C3"/>
    <property type="match status" value="1"/>
</dbReference>
<accession>A0A2M9XH27</accession>
<dbReference type="Gene3D" id="3.40.50.720">
    <property type="entry name" value="NAD(P)-binding Rossmann-like Domain"/>
    <property type="match status" value="1"/>
</dbReference>
<dbReference type="RefSeq" id="WP_100705758.1">
    <property type="nucleotide sequence ID" value="NZ_NPDL01000002.1"/>
</dbReference>
<gene>
    <name evidence="3" type="ORF">CH357_03690</name>
</gene>
<dbReference type="Pfam" id="PF01408">
    <property type="entry name" value="GFO_IDH_MocA"/>
    <property type="match status" value="1"/>
</dbReference>
<sequence>MRKTKVVLIGLGRIASSLEKDPYRSKPCTHSGVLFSSWGKKNFEFVGGFDPNPDKREKFCKQWKLPEEFTFAGPDRFSSKSKPDLAIISSPSENHYKSALEWIDKGVKNFLIEKPVCETFLQAKDLEKISRKKGIRIWINHERRYHPKYAWAKQVLDSQKYGQIRTIRASVLTSALAPGRAFQGRTGPLFHDGTHAVDLIYWFLGKPDRIRSSLTRRKGIPIEDRALAFLEYKSGPVVFLEAGGMRKYFQFEMDIMTEEARILLSNDGMRLFVSKPSKKYKGFNSLTEVTFPEKSFLGSNPFMNLYTEIRNVLTGKSARMTGDIGENLGIMELLHKIKTGAEIRTVSEI</sequence>
<dbReference type="OrthoDB" id="9815825at2"/>
<dbReference type="SUPFAM" id="SSF55347">
    <property type="entry name" value="Glyceraldehyde-3-phosphate dehydrogenase-like, C-terminal domain"/>
    <property type="match status" value="1"/>
</dbReference>
<feature type="domain" description="Gfo/Idh/MocA-like oxidoreductase N-terminal" evidence="1">
    <location>
        <begin position="5"/>
        <end position="141"/>
    </location>
</feature>
<dbReference type="GO" id="GO:0000166">
    <property type="term" value="F:nucleotide binding"/>
    <property type="evidence" value="ECO:0007669"/>
    <property type="project" value="InterPro"/>
</dbReference>